<keyword evidence="13" id="KW-1185">Reference proteome</keyword>
<dbReference type="Pfam" id="PF00001">
    <property type="entry name" value="7tm_1"/>
    <property type="match status" value="1"/>
</dbReference>
<dbReference type="Proteomes" id="UP000499080">
    <property type="component" value="Unassembled WGS sequence"/>
</dbReference>
<keyword evidence="4 10" id="KW-1133">Transmembrane helix</keyword>
<evidence type="ECO:0000256" key="4">
    <source>
        <dbReference type="ARBA" id="ARBA00022989"/>
    </source>
</evidence>
<keyword evidence="7" id="KW-0675">Receptor</keyword>
<dbReference type="PROSITE" id="PS50262">
    <property type="entry name" value="G_PROTEIN_RECEP_F1_2"/>
    <property type="match status" value="1"/>
</dbReference>
<evidence type="ECO:0000256" key="3">
    <source>
        <dbReference type="ARBA" id="ARBA00022692"/>
    </source>
</evidence>
<dbReference type="InterPro" id="IPR017452">
    <property type="entry name" value="GPCR_Rhodpsn_7TM"/>
</dbReference>
<evidence type="ECO:0000256" key="7">
    <source>
        <dbReference type="ARBA" id="ARBA00023170"/>
    </source>
</evidence>
<feature type="compositionally biased region" description="Polar residues" evidence="9">
    <location>
        <begin position="66"/>
        <end position="78"/>
    </location>
</feature>
<proteinExistence type="inferred from homology"/>
<evidence type="ECO:0000256" key="8">
    <source>
        <dbReference type="ARBA" id="ARBA00023224"/>
    </source>
</evidence>
<keyword evidence="8" id="KW-0807">Transducer</keyword>
<keyword evidence="5" id="KW-0297">G-protein coupled receptor</keyword>
<dbReference type="PANTHER" id="PTHR45695">
    <property type="entry name" value="LEUCOKININ RECEPTOR-RELATED"/>
    <property type="match status" value="1"/>
</dbReference>
<dbReference type="PRINTS" id="PR00237">
    <property type="entry name" value="GPCRRHODOPSN"/>
</dbReference>
<evidence type="ECO:0000256" key="5">
    <source>
        <dbReference type="ARBA" id="ARBA00023040"/>
    </source>
</evidence>
<evidence type="ECO:0000256" key="2">
    <source>
        <dbReference type="ARBA" id="ARBA00010663"/>
    </source>
</evidence>
<comment type="caution">
    <text evidence="12">The sequence shown here is derived from an EMBL/GenBank/DDBJ whole genome shotgun (WGS) entry which is preliminary data.</text>
</comment>
<dbReference type="OrthoDB" id="6425755at2759"/>
<evidence type="ECO:0000256" key="6">
    <source>
        <dbReference type="ARBA" id="ARBA00023136"/>
    </source>
</evidence>
<evidence type="ECO:0000256" key="9">
    <source>
        <dbReference type="SAM" id="MobiDB-lite"/>
    </source>
</evidence>
<feature type="transmembrane region" description="Helical" evidence="10">
    <location>
        <begin position="142"/>
        <end position="161"/>
    </location>
</feature>
<feature type="region of interest" description="Disordered" evidence="9">
    <location>
        <begin position="61"/>
        <end position="82"/>
    </location>
</feature>
<dbReference type="EMBL" id="BGPR01000380">
    <property type="protein sequence ID" value="GBM16870.1"/>
    <property type="molecule type" value="Genomic_DNA"/>
</dbReference>
<evidence type="ECO:0000313" key="12">
    <source>
        <dbReference type="EMBL" id="GBM16870.1"/>
    </source>
</evidence>
<name>A0A4Y2DJ95_ARAVE</name>
<keyword evidence="3 10" id="KW-0812">Transmembrane</keyword>
<dbReference type="PANTHER" id="PTHR45695:SF15">
    <property type="entry name" value="OPSIN RH2"/>
    <property type="match status" value="1"/>
</dbReference>
<evidence type="ECO:0000256" key="10">
    <source>
        <dbReference type="SAM" id="Phobius"/>
    </source>
</evidence>
<feature type="domain" description="G-protein coupled receptors family 1 profile" evidence="11">
    <location>
        <begin position="1"/>
        <end position="158"/>
    </location>
</feature>
<dbReference type="GO" id="GO:0004930">
    <property type="term" value="F:G protein-coupled receptor activity"/>
    <property type="evidence" value="ECO:0007669"/>
    <property type="project" value="UniProtKB-KW"/>
</dbReference>
<dbReference type="GO" id="GO:0005886">
    <property type="term" value="C:plasma membrane"/>
    <property type="evidence" value="ECO:0007669"/>
    <property type="project" value="TreeGrafter"/>
</dbReference>
<accession>A0A4Y2DJ95</accession>
<dbReference type="AlphaFoldDB" id="A0A4Y2DJ95"/>
<organism evidence="12 13">
    <name type="scientific">Araneus ventricosus</name>
    <name type="common">Orbweaver spider</name>
    <name type="synonym">Epeira ventricosa</name>
    <dbReference type="NCBI Taxonomy" id="182803"/>
    <lineage>
        <taxon>Eukaryota</taxon>
        <taxon>Metazoa</taxon>
        <taxon>Ecdysozoa</taxon>
        <taxon>Arthropoda</taxon>
        <taxon>Chelicerata</taxon>
        <taxon>Arachnida</taxon>
        <taxon>Araneae</taxon>
        <taxon>Araneomorphae</taxon>
        <taxon>Entelegynae</taxon>
        <taxon>Araneoidea</taxon>
        <taxon>Araneidae</taxon>
        <taxon>Araneus</taxon>
    </lineage>
</organism>
<protein>
    <recommendedName>
        <fullName evidence="11">G-protein coupled receptors family 1 profile domain-containing protein</fullName>
    </recommendedName>
</protein>
<evidence type="ECO:0000256" key="1">
    <source>
        <dbReference type="ARBA" id="ARBA00004141"/>
    </source>
</evidence>
<evidence type="ECO:0000313" key="13">
    <source>
        <dbReference type="Proteomes" id="UP000499080"/>
    </source>
</evidence>
<dbReference type="Gene3D" id="1.20.1070.10">
    <property type="entry name" value="Rhodopsin 7-helix transmembrane proteins"/>
    <property type="match status" value="1"/>
</dbReference>
<comment type="similarity">
    <text evidence="2">Belongs to the G-protein coupled receptor 1 family.</text>
</comment>
<evidence type="ECO:0000259" key="11">
    <source>
        <dbReference type="PROSITE" id="PS50262"/>
    </source>
</evidence>
<dbReference type="SUPFAM" id="SSF81321">
    <property type="entry name" value="Family A G protein-coupled receptor-like"/>
    <property type="match status" value="1"/>
</dbReference>
<feature type="transmembrane region" description="Helical" evidence="10">
    <location>
        <begin position="101"/>
        <end position="122"/>
    </location>
</feature>
<gene>
    <name evidence="12" type="ORF">AVEN_99761_1</name>
</gene>
<comment type="subcellular location">
    <subcellularLocation>
        <location evidence="1">Membrane</location>
        <topology evidence="1">Multi-pass membrane protein</topology>
    </subcellularLocation>
</comment>
<sequence length="206" mass="23331">MVTFCYSENVLSGCVQTRYPQNTKILQLELQPQYSSYCIGCHSDGPDPTAGRWPGTEIPLRETHPRNQYSTNSKSPLNPKTKPVHVKLESDNATVKQVIKMLVAVVVLFIVCWAPILITNLLTSFDVLDRLNYGYLKPMRTAFHLMSYFNSCINPCIYGFLSANFRNSFKAALVTCLCRKRQRIRERGLSRTGTTSLSYAKSTFVT</sequence>
<keyword evidence="6 10" id="KW-0472">Membrane</keyword>
<dbReference type="InterPro" id="IPR000276">
    <property type="entry name" value="GPCR_Rhodpsn"/>
</dbReference>
<reference evidence="12 13" key="1">
    <citation type="journal article" date="2019" name="Sci. Rep.">
        <title>Orb-weaving spider Araneus ventricosus genome elucidates the spidroin gene catalogue.</title>
        <authorList>
            <person name="Kono N."/>
            <person name="Nakamura H."/>
            <person name="Ohtoshi R."/>
            <person name="Moran D.A.P."/>
            <person name="Shinohara A."/>
            <person name="Yoshida Y."/>
            <person name="Fujiwara M."/>
            <person name="Mori M."/>
            <person name="Tomita M."/>
            <person name="Arakawa K."/>
        </authorList>
    </citation>
    <scope>NUCLEOTIDE SEQUENCE [LARGE SCALE GENOMIC DNA]</scope>
</reference>